<sequence>MESTEQNRNNLINNNTAWAASPKEKEENTMNKRKRQSRLLSLGLCLCMLVSTLPLTGMTYAAETPCPNHQSHTTECGYAKAVEGAPCKHIEAGQHNENCGYSAGIPEVPCNMGCTETGEGGQIIHASDCAYATAVPGTPCKHIEAGQHDENCGYSKAVEGAPCAHTCEKCDGSAESTPKTCVLTEGCTLPAGHDGKCALAMALGGSASTNVIAGDGYRFYPDTGELYAINAAGTTGWRTDTRIHAEETQRYKVVKSVGFQVNAIAIGPEAFRYCSDLTSAILPGSVMSIDEFAFAESGLATISLPYQLQSIGKSAFSSSHLTEITFPASVTYIGESAFDSCQSLGTITFLGGSPPKIEKNAFKDAADTGAIYYPAGASANYTEAWKNSAGLSGWTLEEQAAPAITTLRVDFSNNGSGGTSFTDNEMKDAIDTALAALGADKTKIDTIQIIGSVTEITQWNWRHLRELYHINSDWSNLYRLDLSGITGLKALSNTTGQTYGNITKLTALILPDSLENIGDSAFNGCTDLALTALPHKVNTIGKHAFAMCKSLALTELPKEVTTIGDYAFNGCTSLIDLKIPNKVKNIGTYSFGYCTNLVRIVLPNELTTIGNYAFTNCANLTELTFTGDTIPTTINTSAFRSLPAGGTIRFPAGATSYTEDWKDNTLRLSDWTLAPAYRLTVENGTDTTGGVIYSESEQAQITANAAPQGKVFEKWVSSDGGSFANANNPSTSFTMPGNAVTVTANFKDAPPVHTHTYGDWQYDKDNHWKECTAGDSIIDKAAHIAVGWITDMEATESEAGSRHKECTVCKYVMETETIAPTGPTYEYRTLRDADTGIKVSGYFTSDAALVVKDRRLHVKGSCEVCDDIRAREDKGELIALFDIGLFSGKYTGDLTVEIPVDAKYNGQTVLFLHCKDKVLENRTLTVENDIAKGTFSGLSPFAVAEVPGKTIITGLPDAYTLLVGQSISWMPAPAGGTWSYDKDYLQMTQDGGTYTFKALKAGKATATYTVDGVPYTVHITINTDTIPQTGDTANPLFYLLLMLAALLGCGGLLAYRKFGYKKRHG</sequence>
<evidence type="ECO:0000256" key="1">
    <source>
        <dbReference type="SAM" id="MobiDB-lite"/>
    </source>
</evidence>
<dbReference type="PANTHER" id="PTHR45661">
    <property type="entry name" value="SURFACE ANTIGEN"/>
    <property type="match status" value="1"/>
</dbReference>
<evidence type="ECO:0000313" key="4">
    <source>
        <dbReference type="EMBL" id="MBU9726227.1"/>
    </source>
</evidence>
<dbReference type="InterPro" id="IPR053139">
    <property type="entry name" value="Surface_bspA-like"/>
</dbReference>
<dbReference type="Pfam" id="PF13306">
    <property type="entry name" value="LRR_5"/>
    <property type="match status" value="2"/>
</dbReference>
<evidence type="ECO:0000313" key="5">
    <source>
        <dbReference type="Proteomes" id="UP001314681"/>
    </source>
</evidence>
<keyword evidence="2" id="KW-0472">Membrane</keyword>
<organism evidence="4 5">
    <name type="scientific">Diplocloster modestus</name>
    <dbReference type="NCBI Taxonomy" id="2850322"/>
    <lineage>
        <taxon>Bacteria</taxon>
        <taxon>Bacillati</taxon>
        <taxon>Bacillota</taxon>
        <taxon>Clostridia</taxon>
        <taxon>Lachnospirales</taxon>
        <taxon>Lachnospiraceae</taxon>
        <taxon>Diplocloster</taxon>
    </lineage>
</organism>
<name>A0ABS6K6U5_9FIRM</name>
<proteinExistence type="predicted"/>
<feature type="domain" description="Bacterial repeat" evidence="3">
    <location>
        <begin position="680"/>
        <end position="748"/>
    </location>
</feature>
<keyword evidence="2" id="KW-1133">Transmembrane helix</keyword>
<dbReference type="InterPro" id="IPR026906">
    <property type="entry name" value="LRR_5"/>
</dbReference>
<dbReference type="Pfam" id="PF18998">
    <property type="entry name" value="Flg_new_2"/>
    <property type="match status" value="1"/>
</dbReference>
<evidence type="ECO:0000256" key="2">
    <source>
        <dbReference type="SAM" id="Phobius"/>
    </source>
</evidence>
<dbReference type="Proteomes" id="UP001314681">
    <property type="component" value="Unassembled WGS sequence"/>
</dbReference>
<gene>
    <name evidence="4" type="ORF">KTH90_09385</name>
</gene>
<evidence type="ECO:0000259" key="3">
    <source>
        <dbReference type="Pfam" id="PF18998"/>
    </source>
</evidence>
<dbReference type="Gene3D" id="3.80.10.10">
    <property type="entry name" value="Ribonuclease Inhibitor"/>
    <property type="match status" value="2"/>
</dbReference>
<dbReference type="RefSeq" id="WP_158351129.1">
    <property type="nucleotide sequence ID" value="NZ_JAHQCX010000005.1"/>
</dbReference>
<dbReference type="InterPro" id="IPR032675">
    <property type="entry name" value="LRR_dom_sf"/>
</dbReference>
<keyword evidence="5" id="KW-1185">Reference proteome</keyword>
<protein>
    <submittedName>
        <fullName evidence="4">Leucine-rich repeat protein</fullName>
    </submittedName>
</protein>
<keyword evidence="2" id="KW-0812">Transmembrane</keyword>
<reference evidence="4 5" key="1">
    <citation type="submission" date="2021-06" db="EMBL/GenBank/DDBJ databases">
        <title>Description of novel taxa of the family Lachnospiraceae.</title>
        <authorList>
            <person name="Chaplin A.V."/>
            <person name="Sokolova S.R."/>
            <person name="Pikina A.P."/>
            <person name="Korzhanova M."/>
            <person name="Belova V."/>
            <person name="Korostin D."/>
            <person name="Efimov B.A."/>
        </authorList>
    </citation>
    <scope>NUCLEOTIDE SEQUENCE [LARGE SCALE GENOMIC DNA]</scope>
    <source>
        <strain evidence="4 5">ASD4241</strain>
    </source>
</reference>
<dbReference type="NCBIfam" id="TIGR01167">
    <property type="entry name" value="LPXTG_anchor"/>
    <property type="match status" value="1"/>
</dbReference>
<dbReference type="SUPFAM" id="SSF52058">
    <property type="entry name" value="L domain-like"/>
    <property type="match status" value="2"/>
</dbReference>
<feature type="compositionally biased region" description="Polar residues" evidence="1">
    <location>
        <begin position="1"/>
        <end position="18"/>
    </location>
</feature>
<feature type="region of interest" description="Disordered" evidence="1">
    <location>
        <begin position="1"/>
        <end position="33"/>
    </location>
</feature>
<accession>A0ABS6K6U5</accession>
<dbReference type="PANTHER" id="PTHR45661:SF3">
    <property type="entry name" value="IG-LIKE DOMAIN-CONTAINING PROTEIN"/>
    <property type="match status" value="1"/>
</dbReference>
<feature type="transmembrane region" description="Helical" evidence="2">
    <location>
        <begin position="1036"/>
        <end position="1055"/>
    </location>
</feature>
<comment type="caution">
    <text evidence="4">The sequence shown here is derived from an EMBL/GenBank/DDBJ whole genome shotgun (WGS) entry which is preliminary data.</text>
</comment>
<dbReference type="EMBL" id="JAHQCX010000005">
    <property type="protein sequence ID" value="MBU9726227.1"/>
    <property type="molecule type" value="Genomic_DNA"/>
</dbReference>
<feature type="transmembrane region" description="Helical" evidence="2">
    <location>
        <begin position="39"/>
        <end position="62"/>
    </location>
</feature>
<dbReference type="InterPro" id="IPR044060">
    <property type="entry name" value="Bacterial_rp_domain"/>
</dbReference>